<evidence type="ECO:0000256" key="7">
    <source>
        <dbReference type="ARBA" id="ARBA00048768"/>
    </source>
</evidence>
<dbReference type="GO" id="GO:0005634">
    <property type="term" value="C:nucleus"/>
    <property type="evidence" value="ECO:0007669"/>
    <property type="project" value="TreeGrafter"/>
</dbReference>
<comment type="subunit">
    <text evidence="3 8">Monomer.</text>
</comment>
<evidence type="ECO:0000259" key="9">
    <source>
        <dbReference type="Pfam" id="PF09764"/>
    </source>
</evidence>
<evidence type="ECO:0000313" key="10">
    <source>
        <dbReference type="EMBL" id="CAB3267743.1"/>
    </source>
</evidence>
<proteinExistence type="evidence at transcript level"/>
<feature type="domain" description="Protein N-terminal glutamine amidohydrolase alpha beta roll" evidence="9">
    <location>
        <begin position="14"/>
        <end position="191"/>
    </location>
</feature>
<comment type="catalytic activity">
    <reaction evidence="7 8">
        <text>N-terminal L-glutaminyl-[protein] + H2O = N-terminal L-glutamyl-[protein] + NH4(+)</text>
        <dbReference type="Rhea" id="RHEA:50680"/>
        <dbReference type="Rhea" id="RHEA-COMP:12668"/>
        <dbReference type="Rhea" id="RHEA-COMP:12777"/>
        <dbReference type="ChEBI" id="CHEBI:15377"/>
        <dbReference type="ChEBI" id="CHEBI:28938"/>
        <dbReference type="ChEBI" id="CHEBI:64721"/>
        <dbReference type="ChEBI" id="CHEBI:64722"/>
        <dbReference type="EC" id="3.5.1.122"/>
    </reaction>
</comment>
<sequence>MSQFPITGLADCVYTKFYCEENIWKLCDIVSQKTPELLDHLCVIFISNDSKKVVMFNQRATVEDDEVVVWDYHVIALFTQMVDGKPCHSIYDMDTKLPFPCALEKYVLETFKPDMVLRPGFERLLKVIKAREFLDRFASDRSHMIKDDGSWLATPPAYPCICTKDSKMNLDDYMNMTPGIGDVYTVSNFMGHFGLPV</sequence>
<dbReference type="GO" id="GO:0070773">
    <property type="term" value="F:protein-N-terminal glutamine amidohydrolase activity"/>
    <property type="evidence" value="ECO:0007669"/>
    <property type="project" value="UniProtKB-UniRule"/>
</dbReference>
<dbReference type="InterPro" id="IPR023128">
    <property type="entry name" value="Prot_N_Gln_amidohydro_ab_roll"/>
</dbReference>
<evidence type="ECO:0000256" key="6">
    <source>
        <dbReference type="ARBA" id="ARBA00022801"/>
    </source>
</evidence>
<dbReference type="PANTHER" id="PTHR13035:SF0">
    <property type="entry name" value="PROTEIN N-TERMINAL GLUTAMINE AMIDOHYDROLASE"/>
    <property type="match status" value="1"/>
</dbReference>
<dbReference type="InterPro" id="IPR039733">
    <property type="entry name" value="NTAQ1"/>
</dbReference>
<dbReference type="Gene3D" id="3.10.620.10">
    <property type="entry name" value="Protein N-terminal glutamine amidohydrolase, alpha beta roll"/>
    <property type="match status" value="1"/>
</dbReference>
<comment type="function">
    <text evidence="1">Mediates the side-chain deamidation of N-terminal glutamine residues to glutamate, an important step in N-end rule pathway of protein degradation. Conversion of the resulting N-terminal glutamine to glutamate renders the protein susceptible to arginylation, polyubiquitination and degradation as specified by the N-end rule. Does not act on substrates with internal or C-terminal glutamine and does not act on non-glutamine residues in any position. Does not deaminate acetylated N-terminal glutamine. With the exception of proline, all tested second-position residues on substrate peptides do not greatly influence the activity. In contrast, a proline at position 2, virtually abolishes deamidation of N-terminal glutamine.</text>
</comment>
<gene>
    <name evidence="10" type="primary">Wdyhv1-002</name>
</gene>
<dbReference type="GO" id="GO:0005829">
    <property type="term" value="C:cytosol"/>
    <property type="evidence" value="ECO:0007669"/>
    <property type="project" value="TreeGrafter"/>
</dbReference>
<dbReference type="EMBL" id="LR791881">
    <property type="protein sequence ID" value="CAB3267743.1"/>
    <property type="molecule type" value="mRNA"/>
</dbReference>
<evidence type="ECO:0000256" key="4">
    <source>
        <dbReference type="ARBA" id="ARBA00012718"/>
    </source>
</evidence>
<dbReference type="GO" id="GO:0008418">
    <property type="term" value="F:protein-N-terminal asparagine amidohydrolase activity"/>
    <property type="evidence" value="ECO:0007669"/>
    <property type="project" value="UniProtKB-UniRule"/>
</dbReference>
<evidence type="ECO:0000256" key="1">
    <source>
        <dbReference type="ARBA" id="ARBA00002022"/>
    </source>
</evidence>
<evidence type="ECO:0000256" key="3">
    <source>
        <dbReference type="ARBA" id="ARBA00011245"/>
    </source>
</evidence>
<dbReference type="Pfam" id="PF09764">
    <property type="entry name" value="Nt_Gln_amidase"/>
    <property type="match status" value="1"/>
</dbReference>
<dbReference type="EC" id="3.5.1.122" evidence="4 8"/>
<evidence type="ECO:0000256" key="2">
    <source>
        <dbReference type="ARBA" id="ARBA00008985"/>
    </source>
</evidence>
<dbReference type="AlphaFoldDB" id="A0A6F9DXJ3"/>
<keyword evidence="6 8" id="KW-0378">Hydrolase</keyword>
<comment type="similarity">
    <text evidence="2 8">Belongs to the NTAQ1 family.</text>
</comment>
<reference evidence="10" key="1">
    <citation type="submission" date="2020-04" db="EMBL/GenBank/DDBJ databases">
        <authorList>
            <person name="Neveu A P."/>
        </authorList>
    </citation>
    <scope>NUCLEOTIDE SEQUENCE</scope>
    <source>
        <tissue evidence="10">Whole embryo</tissue>
    </source>
</reference>
<dbReference type="InterPro" id="IPR037132">
    <property type="entry name" value="N_Gln_amidohydro_ab_roll_sf"/>
</dbReference>
<evidence type="ECO:0000256" key="8">
    <source>
        <dbReference type="RuleBase" id="RU367082"/>
    </source>
</evidence>
<organism evidence="10">
    <name type="scientific">Phallusia mammillata</name>
    <dbReference type="NCBI Taxonomy" id="59560"/>
    <lineage>
        <taxon>Eukaryota</taxon>
        <taxon>Metazoa</taxon>
        <taxon>Chordata</taxon>
        <taxon>Tunicata</taxon>
        <taxon>Ascidiacea</taxon>
        <taxon>Phlebobranchia</taxon>
        <taxon>Ascidiidae</taxon>
        <taxon>Phallusia</taxon>
    </lineage>
</organism>
<protein>
    <recommendedName>
        <fullName evidence="5 8">Protein N-terminal glutamine amidohydrolase</fullName>
        <ecNumber evidence="4 8">3.5.1.122</ecNumber>
    </recommendedName>
    <alternativeName>
        <fullName evidence="8">Protein NH2-terminal glutamine deamidase</fullName>
    </alternativeName>
</protein>
<dbReference type="PANTHER" id="PTHR13035">
    <property type="entry name" value="PROTEIN N-TERMINAL GLUTAMINE AMIDOHYDROLASE"/>
    <property type="match status" value="1"/>
</dbReference>
<accession>A0A6F9DXJ3</accession>
<evidence type="ECO:0000256" key="5">
    <source>
        <dbReference type="ARBA" id="ARBA00021247"/>
    </source>
</evidence>
<name>A0A6F9DXJ3_9ASCI</name>